<dbReference type="Pfam" id="PF10517">
    <property type="entry name" value="DM13"/>
    <property type="match status" value="1"/>
</dbReference>
<accession>A0ABZ1YR44</accession>
<evidence type="ECO:0000313" key="2">
    <source>
        <dbReference type="EMBL" id="WUV44420.1"/>
    </source>
</evidence>
<keyword evidence="3" id="KW-1185">Reference proteome</keyword>
<dbReference type="EMBL" id="CP109441">
    <property type="protein sequence ID" value="WUV44420.1"/>
    <property type="molecule type" value="Genomic_DNA"/>
</dbReference>
<evidence type="ECO:0000259" key="1">
    <source>
        <dbReference type="PROSITE" id="PS51549"/>
    </source>
</evidence>
<dbReference type="RefSeq" id="WP_327097829.1">
    <property type="nucleotide sequence ID" value="NZ_CP109149.1"/>
</dbReference>
<gene>
    <name evidence="2" type="ORF">OG563_35395</name>
</gene>
<dbReference type="Proteomes" id="UP001432062">
    <property type="component" value="Chromosome"/>
</dbReference>
<protein>
    <submittedName>
        <fullName evidence="2">DM13 domain-containing protein</fullName>
    </submittedName>
</protein>
<dbReference type="InterPro" id="IPR019545">
    <property type="entry name" value="DM13_domain"/>
</dbReference>
<evidence type="ECO:0000313" key="3">
    <source>
        <dbReference type="Proteomes" id="UP001432062"/>
    </source>
</evidence>
<proteinExistence type="predicted"/>
<dbReference type="PROSITE" id="PS51549">
    <property type="entry name" value="DM13"/>
    <property type="match status" value="1"/>
</dbReference>
<organism evidence="2 3">
    <name type="scientific">Nocardia vinacea</name>
    <dbReference type="NCBI Taxonomy" id="96468"/>
    <lineage>
        <taxon>Bacteria</taxon>
        <taxon>Bacillati</taxon>
        <taxon>Actinomycetota</taxon>
        <taxon>Actinomycetes</taxon>
        <taxon>Mycobacteriales</taxon>
        <taxon>Nocardiaceae</taxon>
        <taxon>Nocardia</taxon>
    </lineage>
</organism>
<reference evidence="2" key="1">
    <citation type="submission" date="2022-10" db="EMBL/GenBank/DDBJ databases">
        <title>The complete genomes of actinobacterial strains from the NBC collection.</title>
        <authorList>
            <person name="Joergensen T.S."/>
            <person name="Alvarez Arevalo M."/>
            <person name="Sterndorff E.B."/>
            <person name="Faurdal D."/>
            <person name="Vuksanovic O."/>
            <person name="Mourched A.-S."/>
            <person name="Charusanti P."/>
            <person name="Shaw S."/>
            <person name="Blin K."/>
            <person name="Weber T."/>
        </authorList>
    </citation>
    <scope>NUCLEOTIDE SEQUENCE</scope>
    <source>
        <strain evidence="2">NBC_01482</strain>
    </source>
</reference>
<feature type="domain" description="DM13" evidence="1">
    <location>
        <begin position="43"/>
        <end position="146"/>
    </location>
</feature>
<name>A0ABZ1YR44_9NOCA</name>
<sequence>MAVLIAIGVVLVSCQRSVDSKGDDQSTVNDPIPTNVVRTLAKGTFAPQQHVTSGTAVLLELSDGTKLLRLENLDLTNAPNLHVWLTEQLHPWPELDKPYYADLGNLKANKGNQNYPISADTHFDRFNGVDIRDNDSPDAFAYASMRLE</sequence>